<evidence type="ECO:0000313" key="4">
    <source>
        <dbReference type="Proteomes" id="UP000582837"/>
    </source>
</evidence>
<dbReference type="AlphaFoldDB" id="A0A841GLM3"/>
<proteinExistence type="predicted"/>
<dbReference type="InterPro" id="IPR052935">
    <property type="entry name" value="Mg2+_PAP"/>
</dbReference>
<evidence type="ECO:0000259" key="2">
    <source>
        <dbReference type="Pfam" id="PF09949"/>
    </source>
</evidence>
<dbReference type="PANTHER" id="PTHR28208:SF3">
    <property type="entry name" value="PHOSPHATIDATE PHOSPHATASE APP1"/>
    <property type="match status" value="1"/>
</dbReference>
<name>A0A841GLM3_9BACT</name>
<dbReference type="InterPro" id="IPR019236">
    <property type="entry name" value="APP1_cat"/>
</dbReference>
<gene>
    <name evidence="3" type="ORF">HNQ61_001112</name>
</gene>
<evidence type="ECO:0000256" key="1">
    <source>
        <dbReference type="SAM" id="MobiDB-lite"/>
    </source>
</evidence>
<evidence type="ECO:0000313" key="3">
    <source>
        <dbReference type="EMBL" id="MBB6069497.1"/>
    </source>
</evidence>
<dbReference type="RefSeq" id="WP_170037507.1">
    <property type="nucleotide sequence ID" value="NZ_JABDTL010000002.1"/>
</dbReference>
<comment type="caution">
    <text evidence="3">The sequence shown here is derived from an EMBL/GenBank/DDBJ whole genome shotgun (WGS) entry which is preliminary data.</text>
</comment>
<organism evidence="3 4">
    <name type="scientific">Longimicrobium terrae</name>
    <dbReference type="NCBI Taxonomy" id="1639882"/>
    <lineage>
        <taxon>Bacteria</taxon>
        <taxon>Pseudomonadati</taxon>
        <taxon>Gemmatimonadota</taxon>
        <taxon>Longimicrobiia</taxon>
        <taxon>Longimicrobiales</taxon>
        <taxon>Longimicrobiaceae</taxon>
        <taxon>Longimicrobium</taxon>
    </lineage>
</organism>
<sequence length="389" mass="42859">MADWKKSLAKFVHRVEQKVDDQRQRGDWVGDGAPRIEPYRGYGMADRAYLKGRVLRGAPAPASRQDQSALLNLAGMIQRFESDEVAGARVRVVHPGGEVTVATDEEGFFEAWIHPDPPFSTNALWHRVELHLEHPAPAAPYVAPADILIPPPTSAFGVISDIDDTVVKTDATSMLRMARNVFLSNAYGRIPFPGVAAFYRALQHGAGAAPFNPVFYVSSSPWNLHDVLTEFLTIQQIPIGPLLLRDWGLSAQEAMPTGHAGHKLAAIRRILDLFPGMPFLLIGDSGQEDPEIYHRVVHDYPDRIRAVYIRNVTPRPERAAAIKRLGDEVQRAGSTLILADDTLACARHAAEQGWIRPETLDEIAEVARDQKEASPAGTKAVNRELSTEG</sequence>
<dbReference type="PANTHER" id="PTHR28208">
    <property type="entry name" value="PHOSPHATIDATE PHOSPHATASE APP1"/>
    <property type="match status" value="1"/>
</dbReference>
<keyword evidence="4" id="KW-1185">Reference proteome</keyword>
<protein>
    <submittedName>
        <fullName evidence="3">Phosphatidate phosphatase APP1</fullName>
    </submittedName>
</protein>
<feature type="region of interest" description="Disordered" evidence="1">
    <location>
        <begin position="367"/>
        <end position="389"/>
    </location>
</feature>
<feature type="domain" description="Phosphatidate phosphatase APP1 catalytic" evidence="2">
    <location>
        <begin position="156"/>
        <end position="311"/>
    </location>
</feature>
<dbReference type="EMBL" id="JACHIA010000002">
    <property type="protein sequence ID" value="MBB6069497.1"/>
    <property type="molecule type" value="Genomic_DNA"/>
</dbReference>
<reference evidence="3 4" key="1">
    <citation type="submission" date="2020-08" db="EMBL/GenBank/DDBJ databases">
        <title>Genomic Encyclopedia of Type Strains, Phase IV (KMG-IV): sequencing the most valuable type-strain genomes for metagenomic binning, comparative biology and taxonomic classification.</title>
        <authorList>
            <person name="Goeker M."/>
        </authorList>
    </citation>
    <scope>NUCLEOTIDE SEQUENCE [LARGE SCALE GENOMIC DNA]</scope>
    <source>
        <strain evidence="3 4">DSM 29007</strain>
    </source>
</reference>
<accession>A0A841GLM3</accession>
<dbReference type="Pfam" id="PF09949">
    <property type="entry name" value="APP1_cat"/>
    <property type="match status" value="1"/>
</dbReference>
<dbReference type="Proteomes" id="UP000582837">
    <property type="component" value="Unassembled WGS sequence"/>
</dbReference>
<dbReference type="GO" id="GO:0008195">
    <property type="term" value="F:phosphatidate phosphatase activity"/>
    <property type="evidence" value="ECO:0007669"/>
    <property type="project" value="InterPro"/>
</dbReference>